<reference evidence="1" key="1">
    <citation type="submission" date="2021-02" db="EMBL/GenBank/DDBJ databases">
        <authorList>
            <person name="Dougan E. K."/>
            <person name="Rhodes N."/>
            <person name="Thang M."/>
            <person name="Chan C."/>
        </authorList>
    </citation>
    <scope>NUCLEOTIDE SEQUENCE</scope>
</reference>
<feature type="non-terminal residue" evidence="1">
    <location>
        <position position="199"/>
    </location>
</feature>
<proteinExistence type="predicted"/>
<dbReference type="AlphaFoldDB" id="A0A813KW18"/>
<protein>
    <submittedName>
        <fullName evidence="1">Uncharacterized protein</fullName>
    </submittedName>
</protein>
<name>A0A813KW18_POLGL</name>
<organism evidence="1 2">
    <name type="scientific">Polarella glacialis</name>
    <name type="common">Dinoflagellate</name>
    <dbReference type="NCBI Taxonomy" id="89957"/>
    <lineage>
        <taxon>Eukaryota</taxon>
        <taxon>Sar</taxon>
        <taxon>Alveolata</taxon>
        <taxon>Dinophyceae</taxon>
        <taxon>Suessiales</taxon>
        <taxon>Suessiaceae</taxon>
        <taxon>Polarella</taxon>
    </lineage>
</organism>
<comment type="caution">
    <text evidence="1">The sequence shown here is derived from an EMBL/GenBank/DDBJ whole genome shotgun (WGS) entry which is preliminary data.</text>
</comment>
<evidence type="ECO:0000313" key="2">
    <source>
        <dbReference type="Proteomes" id="UP000626109"/>
    </source>
</evidence>
<gene>
    <name evidence="1" type="ORF">PGLA2088_LOCUS36099</name>
</gene>
<dbReference type="EMBL" id="CAJNNW010032032">
    <property type="protein sequence ID" value="CAE8710738.1"/>
    <property type="molecule type" value="Genomic_DNA"/>
</dbReference>
<evidence type="ECO:0000313" key="1">
    <source>
        <dbReference type="EMBL" id="CAE8710738.1"/>
    </source>
</evidence>
<dbReference type="Proteomes" id="UP000626109">
    <property type="component" value="Unassembled WGS sequence"/>
</dbReference>
<accession>A0A813KW18</accession>
<sequence length="199" mass="21086">DCIRVLRALVQLGGTARTNETALRELGARLSDGMADISSADMADLADNLADVSMSVVPVFARLSAAFSLRASGASAPQLTKVAVAFSRARLADRRLFPRLAQSALKQIHVFSQPDLPAFLAAFATVGLCHEPLLTASARVIASRGPRLSALDLSLVVRLAELAVSCASTFARGIELEGLSNPLFGLALRNMLRTTSQLR</sequence>